<evidence type="ECO:0000313" key="3">
    <source>
        <dbReference type="EMBL" id="MDV7221665.1"/>
    </source>
</evidence>
<dbReference type="InterPro" id="IPR037460">
    <property type="entry name" value="SEST-like"/>
</dbReference>
<dbReference type="EMBL" id="JAWMAJ010000183">
    <property type="protein sequence ID" value="MDV7221665.1"/>
    <property type="molecule type" value="Genomic_DNA"/>
</dbReference>
<dbReference type="InterPro" id="IPR036514">
    <property type="entry name" value="SGNH_hydro_sf"/>
</dbReference>
<gene>
    <name evidence="3" type="ORF">R5A26_37565</name>
</gene>
<evidence type="ECO:0000259" key="2">
    <source>
        <dbReference type="Pfam" id="PF13472"/>
    </source>
</evidence>
<dbReference type="PANTHER" id="PTHR37981">
    <property type="entry name" value="LIPASE 2"/>
    <property type="match status" value="1"/>
</dbReference>
<accession>A0ABU4FM38</accession>
<proteinExistence type="predicted"/>
<name>A0ABU4FM38_9ACTN</name>
<dbReference type="Gene3D" id="3.40.50.1110">
    <property type="entry name" value="SGNH hydrolase"/>
    <property type="match status" value="1"/>
</dbReference>
<dbReference type="Pfam" id="PF13472">
    <property type="entry name" value="Lipase_GDSL_2"/>
    <property type="match status" value="1"/>
</dbReference>
<dbReference type="SUPFAM" id="SSF52266">
    <property type="entry name" value="SGNH hydrolase"/>
    <property type="match status" value="1"/>
</dbReference>
<dbReference type="CDD" id="cd01823">
    <property type="entry name" value="SEST_like"/>
    <property type="match status" value="1"/>
</dbReference>
<comment type="caution">
    <text evidence="3">The sequence shown here is derived from an EMBL/GenBank/DDBJ whole genome shotgun (WGS) entry which is preliminary data.</text>
</comment>
<dbReference type="PROSITE" id="PS51257">
    <property type="entry name" value="PROKAR_LIPOPROTEIN"/>
    <property type="match status" value="1"/>
</dbReference>
<keyword evidence="4" id="KW-1185">Reference proteome</keyword>
<dbReference type="RefSeq" id="WP_317774793.1">
    <property type="nucleotide sequence ID" value="NZ_JAWMAJ010000183.1"/>
</dbReference>
<dbReference type="PANTHER" id="PTHR37981:SF1">
    <property type="entry name" value="SGNH HYDROLASE-TYPE ESTERASE DOMAIN-CONTAINING PROTEIN"/>
    <property type="match status" value="1"/>
</dbReference>
<dbReference type="EC" id="3.1.-.-" evidence="3"/>
<feature type="signal peptide" evidence="1">
    <location>
        <begin position="1"/>
        <end position="21"/>
    </location>
</feature>
<sequence length="288" mass="29920">MGGRRAVAGGLLALACVVATATAGSASPLHTRTQGVPYVALGDSSASGPLIPDQVDANCLRSNHNYPSLVAIALDDELTDVSCSSATTANMTAPQGTAPPQFDALSRSTKLVTLTIGGNDIDFSSIIGTCASLGATDPAGAPCKAHYNSAGADQVKEVIQQTAPKVARVLRGIKKRAPHAHVLVVGYVDLFPDDGSSCTSATAPFAAGDFTWMRDREITLNSMLATQARRAGATFVDTYTPTVGHDMCAPAAERWVEDLVPVHPAYPVHANAQGHEAEARAVEHALHR</sequence>
<keyword evidence="1" id="KW-0732">Signal</keyword>
<dbReference type="GO" id="GO:0016787">
    <property type="term" value="F:hydrolase activity"/>
    <property type="evidence" value="ECO:0007669"/>
    <property type="project" value="UniProtKB-KW"/>
</dbReference>
<evidence type="ECO:0000256" key="1">
    <source>
        <dbReference type="SAM" id="SignalP"/>
    </source>
</evidence>
<dbReference type="InterPro" id="IPR013830">
    <property type="entry name" value="SGNH_hydro"/>
</dbReference>
<organism evidence="3 4">
    <name type="scientific">Streptomyces prunicolor</name>
    <dbReference type="NCBI Taxonomy" id="67348"/>
    <lineage>
        <taxon>Bacteria</taxon>
        <taxon>Bacillati</taxon>
        <taxon>Actinomycetota</taxon>
        <taxon>Actinomycetes</taxon>
        <taxon>Kitasatosporales</taxon>
        <taxon>Streptomycetaceae</taxon>
        <taxon>Streptomyces</taxon>
    </lineage>
</organism>
<protein>
    <submittedName>
        <fullName evidence="3">SGNH/GDSL hydrolase family protein</fullName>
        <ecNumber evidence="3">3.1.-.-</ecNumber>
    </submittedName>
</protein>
<dbReference type="Proteomes" id="UP001187346">
    <property type="component" value="Unassembled WGS sequence"/>
</dbReference>
<reference evidence="3 4" key="1">
    <citation type="submission" date="2023-10" db="EMBL/GenBank/DDBJ databases">
        <title>Characterization of rhizosphere-enriched actinobacteria from wheat plants lab-grown on chernevaya soil.</title>
        <authorList>
            <person name="Tikhonova E.N."/>
            <person name="Konopkin A."/>
            <person name="Kravchenko I.K."/>
        </authorList>
    </citation>
    <scope>NUCLEOTIDE SEQUENCE [LARGE SCALE GENOMIC DNA]</scope>
    <source>
        <strain evidence="3 4">RR29</strain>
    </source>
</reference>
<keyword evidence="3" id="KW-0378">Hydrolase</keyword>
<feature type="domain" description="SGNH hydrolase-type esterase" evidence="2">
    <location>
        <begin position="40"/>
        <end position="277"/>
    </location>
</feature>
<feature type="chain" id="PRO_5047534082" evidence="1">
    <location>
        <begin position="22"/>
        <end position="288"/>
    </location>
</feature>
<evidence type="ECO:0000313" key="4">
    <source>
        <dbReference type="Proteomes" id="UP001187346"/>
    </source>
</evidence>